<evidence type="ECO:0000256" key="2">
    <source>
        <dbReference type="SAM" id="Phobius"/>
    </source>
</evidence>
<dbReference type="RefSeq" id="XP_013422954.1">
    <property type="nucleotide sequence ID" value="XM_013567500.1"/>
</dbReference>
<dbReference type="GeneID" id="25417646"/>
<dbReference type="Proteomes" id="UP000027730">
    <property type="component" value="Unassembled WGS sequence"/>
</dbReference>
<evidence type="ECO:0000313" key="4">
    <source>
        <dbReference type="Proteomes" id="UP000027730"/>
    </source>
</evidence>
<evidence type="ECO:0000256" key="1">
    <source>
        <dbReference type="SAM" id="MobiDB-lite"/>
    </source>
</evidence>
<keyword evidence="2" id="KW-0472">Membrane</keyword>
<organism evidence="3 4">
    <name type="scientific">Aureobasidium namibiae CBS 147.97</name>
    <dbReference type="NCBI Taxonomy" id="1043004"/>
    <lineage>
        <taxon>Eukaryota</taxon>
        <taxon>Fungi</taxon>
        <taxon>Dikarya</taxon>
        <taxon>Ascomycota</taxon>
        <taxon>Pezizomycotina</taxon>
        <taxon>Dothideomycetes</taxon>
        <taxon>Dothideomycetidae</taxon>
        <taxon>Dothideales</taxon>
        <taxon>Saccotheciaceae</taxon>
        <taxon>Aureobasidium</taxon>
    </lineage>
</organism>
<feature type="compositionally biased region" description="Low complexity" evidence="1">
    <location>
        <begin position="17"/>
        <end position="26"/>
    </location>
</feature>
<keyword evidence="4" id="KW-1185">Reference proteome</keyword>
<dbReference type="EMBL" id="KL584726">
    <property type="protein sequence ID" value="KEQ68728.1"/>
    <property type="molecule type" value="Genomic_DNA"/>
</dbReference>
<reference evidence="3 4" key="1">
    <citation type="journal article" date="2014" name="BMC Genomics">
        <title>Genome sequencing of four Aureobasidium pullulans varieties: biotechnological potential, stress tolerance, and description of new species.</title>
        <authorList>
            <person name="Gostin Ar C."/>
            <person name="Ohm R.A."/>
            <person name="Kogej T."/>
            <person name="Sonjak S."/>
            <person name="Turk M."/>
            <person name="Zajc J."/>
            <person name="Zalar P."/>
            <person name="Grube M."/>
            <person name="Sun H."/>
            <person name="Han J."/>
            <person name="Sharma A."/>
            <person name="Chiniquy J."/>
            <person name="Ngan C.Y."/>
            <person name="Lipzen A."/>
            <person name="Barry K."/>
            <person name="Grigoriev I.V."/>
            <person name="Gunde-Cimerman N."/>
        </authorList>
    </citation>
    <scope>NUCLEOTIDE SEQUENCE [LARGE SCALE GENOMIC DNA]</scope>
    <source>
        <strain evidence="3 4">CBS 147.97</strain>
    </source>
</reference>
<accession>A0A074W791</accession>
<keyword evidence="2" id="KW-1133">Transmembrane helix</keyword>
<gene>
    <name evidence="3" type="ORF">M436DRAFT_86106</name>
</gene>
<dbReference type="HOGENOM" id="CLU_362456_0_0_1"/>
<feature type="compositionally biased region" description="Polar residues" evidence="1">
    <location>
        <begin position="67"/>
        <end position="78"/>
    </location>
</feature>
<proteinExistence type="predicted"/>
<sequence length="787" mass="88802">MATVTRQARSRSRSRPASKPSQPARSLNRIRTNAYFSDLDYDQDTPIPKTASTPSLTWGKPQRKNNTKTLSSSTATDTSHVRRRLSEGFKVTHQAEPSVSLPRQDGKQYYMSSFCAYPDHPTEKFKDRISPPNLSRAKAMASPTFRSRSSSRPKRVEILSDYDEEERMRLRSSPTWRRRRPDTPSSTRVSIFDFPSKKSSWTSLEGFVPHSGFIWLVLVFLAILIGLSSPSNLELPSQPLTELAHAAPKVVCNIFGNPDGWNCTGDPNFTIANVIDHCHNAVDTNYSKVEEIGANANIEELMHTCKDSIDYGTDKLKEAPAKFKDYLCYIPGAEAWDGCAKEPVSTTSKTLTKTGSVISTLFASTSTKSLGSWTFPSKKKDVQTITVRKSTDPPPTTEIDHMEETTQSVFESFASEAKSFATSKLSSASSVYLPFTSSSSSDHHTVPVAAEPAVKKFGISDGIEAVSEIKDLELKYTLAIAKAELKVLQANDTSIVRHTTYTKRHLNRILHVAWTLENDLNKFATCVVRHDESAINILSRKMSYGSPTESWGTFAIRWIGVTIISPKKAFKTLNTPHIECRSHLMRANKAVADALTTREGLLKEIDRLINLSYRNDFRKKKPIYIPVPLPWFRALGPFPNFPVVNLPSITLNPLNWFLGEDYRWRKRSQEDREESRKLHRLRTALHRVRSASDSFADIRDLLELGIGNFTEAHKEFQSHRQQVLEDPGFGLAFFRSKVPEIRKHNSLAAQLRDERIRVVEQIKAEGWRRYGTGDDQFGVILAKEMRL</sequence>
<name>A0A074W791_9PEZI</name>
<dbReference type="OrthoDB" id="3924364at2759"/>
<dbReference type="AlphaFoldDB" id="A0A074W791"/>
<evidence type="ECO:0000313" key="3">
    <source>
        <dbReference type="EMBL" id="KEQ68728.1"/>
    </source>
</evidence>
<feature type="transmembrane region" description="Helical" evidence="2">
    <location>
        <begin position="207"/>
        <end position="227"/>
    </location>
</feature>
<protein>
    <submittedName>
        <fullName evidence="3">Uncharacterized protein</fullName>
    </submittedName>
</protein>
<keyword evidence="2" id="KW-0812">Transmembrane</keyword>
<feature type="region of interest" description="Disordered" evidence="1">
    <location>
        <begin position="1"/>
        <end position="81"/>
    </location>
</feature>